<accession>A0ABU1QLB6</accession>
<keyword evidence="2" id="KW-1185">Reference proteome</keyword>
<evidence type="ECO:0000313" key="1">
    <source>
        <dbReference type="EMBL" id="MDR6780377.1"/>
    </source>
</evidence>
<comment type="caution">
    <text evidence="1">The sequence shown here is derived from an EMBL/GenBank/DDBJ whole genome shotgun (WGS) entry which is preliminary data.</text>
</comment>
<dbReference type="EMBL" id="JAVDUG010000007">
    <property type="protein sequence ID" value="MDR6780377.1"/>
    <property type="molecule type" value="Genomic_DNA"/>
</dbReference>
<gene>
    <name evidence="1" type="ORF">J2W98_004672</name>
</gene>
<reference evidence="1 2" key="1">
    <citation type="submission" date="2023-07" db="EMBL/GenBank/DDBJ databases">
        <title>Sorghum-associated microbial communities from plants grown in Nebraska, USA.</title>
        <authorList>
            <person name="Schachtman D."/>
        </authorList>
    </citation>
    <scope>NUCLEOTIDE SEQUENCE [LARGE SCALE GENOMIC DNA]</scope>
    <source>
        <strain evidence="1 2">BE143</strain>
    </source>
</reference>
<protein>
    <submittedName>
        <fullName evidence="1">Uncharacterized protein</fullName>
    </submittedName>
</protein>
<organism evidence="1 2">
    <name type="scientific">Paenibacillus peoriae</name>
    <dbReference type="NCBI Taxonomy" id="59893"/>
    <lineage>
        <taxon>Bacteria</taxon>
        <taxon>Bacillati</taxon>
        <taxon>Bacillota</taxon>
        <taxon>Bacilli</taxon>
        <taxon>Bacillales</taxon>
        <taxon>Paenibacillaceae</taxon>
        <taxon>Paenibacillus</taxon>
    </lineage>
</organism>
<evidence type="ECO:0000313" key="2">
    <source>
        <dbReference type="Proteomes" id="UP001266807"/>
    </source>
</evidence>
<sequence length="53" mass="6047">MPETPEKVQSGNVYKNTKKTERKGFAQSFTGLYTGFAHVVRILSTIRHYLSTK</sequence>
<proteinExistence type="predicted"/>
<dbReference type="Proteomes" id="UP001266807">
    <property type="component" value="Unassembled WGS sequence"/>
</dbReference>
<name>A0ABU1QLB6_9BACL</name>